<sequence length="596" mass="67290">MTNINQNKCITGLDIETCLEAFGNHFLKYTQINGYDKLLRVLGSNLYDFLTNLDNLHDHLSSIYPGMRAPSFRVTNTSEGSMHLHYYSERKGLSAIVKGLVMIVSKEFFGTEVVVNTVEECEDGHVILEVLRKDQEVDSGEASLKLVPQKHQLLLSSQPRDLLFSTRTICEAFPFHMMFGPDFQIIQIGNSLKSLSRSLWTRGQPVPKFTDLFAISRPMIECTFDAILSYCNQVFVVKSTDRFINTDTNRSQSGRNRTISVESDRGSDLKQSSTDSGTDTAVPKLRLKGQMVPVPESNAILFLCSPRVNGLDEMKRLGLYMTDIPVHDRTRDLILMSHQRRGERELVEKLDEATNHIRILDSKLRDENKRTEEILNNIFPPKIARMLSQNIRVKAENFEPVSCLFSDIVGFTAMCGSPRVEPMDVVRLLNRLYIQFDNLTNVYGVYKVETIGDAYVVVGGLPESVADHADRVVQMGLAMVKVTHTVQSPVDGKRIQEMLPIMSRSGVKLRGASFLMHKVYNDDVTLKLITTTSEVVGLDIETCLEAFGNHFLKYTQINGYDKLLRVLGSNLYDFLTNLDNLHDHLSSIYPGMRAPS</sequence>
<dbReference type="Gene3D" id="3.30.70.1230">
    <property type="entry name" value="Nucleotide cyclase"/>
    <property type="match status" value="1"/>
</dbReference>
<evidence type="ECO:0000256" key="7">
    <source>
        <dbReference type="ARBA" id="ARBA00023293"/>
    </source>
</evidence>
<dbReference type="AlphaFoldDB" id="A0A7R9KNL6"/>
<feature type="domain" description="Guanylate cyclase" evidence="9">
    <location>
        <begin position="402"/>
        <end position="507"/>
    </location>
</feature>
<dbReference type="GO" id="GO:0008074">
    <property type="term" value="C:guanylate cyclase complex, soluble"/>
    <property type="evidence" value="ECO:0007669"/>
    <property type="project" value="TreeGrafter"/>
</dbReference>
<feature type="non-terminal residue" evidence="10">
    <location>
        <position position="596"/>
    </location>
</feature>
<name>A0A7R9KNL6_9ACAR</name>
<dbReference type="InterPro" id="IPR038158">
    <property type="entry name" value="H-NOX_domain_sf"/>
</dbReference>
<evidence type="ECO:0000256" key="1">
    <source>
        <dbReference type="ARBA" id="ARBA00004496"/>
    </source>
</evidence>
<evidence type="ECO:0000256" key="6">
    <source>
        <dbReference type="ARBA" id="ARBA00023239"/>
    </source>
</evidence>
<keyword evidence="7" id="KW-0141">cGMP biosynthesis</keyword>
<evidence type="ECO:0000256" key="3">
    <source>
        <dbReference type="ARBA" id="ARBA00022490"/>
    </source>
</evidence>
<dbReference type="EMBL" id="CAJPIZ010003872">
    <property type="protein sequence ID" value="CAG2106918.1"/>
    <property type="molecule type" value="Genomic_DNA"/>
</dbReference>
<feature type="compositionally biased region" description="Polar residues" evidence="8">
    <location>
        <begin position="269"/>
        <end position="279"/>
    </location>
</feature>
<evidence type="ECO:0000256" key="5">
    <source>
        <dbReference type="ARBA" id="ARBA00023134"/>
    </source>
</evidence>
<keyword evidence="6" id="KW-0456">Lyase</keyword>
<dbReference type="EC" id="4.6.1.2" evidence="2"/>
<feature type="region of interest" description="Disordered" evidence="8">
    <location>
        <begin position="246"/>
        <end position="281"/>
    </location>
</feature>
<dbReference type="InterPro" id="IPR029787">
    <property type="entry name" value="Nucleotide_cyclase"/>
</dbReference>
<dbReference type="InterPro" id="IPR011645">
    <property type="entry name" value="HNOB_dom_associated"/>
</dbReference>
<dbReference type="SUPFAM" id="SSF111126">
    <property type="entry name" value="Ligand-binding domain in the NO signalling and Golgi transport"/>
    <property type="match status" value="2"/>
</dbReference>
<dbReference type="InterPro" id="IPR011644">
    <property type="entry name" value="Heme_NO-bd"/>
</dbReference>
<dbReference type="PROSITE" id="PS50125">
    <property type="entry name" value="GUANYLATE_CYCLASE_2"/>
    <property type="match status" value="1"/>
</dbReference>
<keyword evidence="11" id="KW-1185">Reference proteome</keyword>
<dbReference type="Proteomes" id="UP000759131">
    <property type="component" value="Unassembled WGS sequence"/>
</dbReference>
<dbReference type="Gene3D" id="6.10.250.780">
    <property type="match status" value="1"/>
</dbReference>
<accession>A0A7R9KNL6</accession>
<dbReference type="SMART" id="SM00044">
    <property type="entry name" value="CYCc"/>
    <property type="match status" value="1"/>
</dbReference>
<dbReference type="Pfam" id="PF07700">
    <property type="entry name" value="HNOB"/>
    <property type="match status" value="2"/>
</dbReference>
<evidence type="ECO:0000256" key="2">
    <source>
        <dbReference type="ARBA" id="ARBA00012202"/>
    </source>
</evidence>
<dbReference type="GO" id="GO:0004383">
    <property type="term" value="F:guanylate cyclase activity"/>
    <property type="evidence" value="ECO:0007669"/>
    <property type="project" value="UniProtKB-EC"/>
</dbReference>
<evidence type="ECO:0000256" key="4">
    <source>
        <dbReference type="ARBA" id="ARBA00022741"/>
    </source>
</evidence>
<dbReference type="GO" id="GO:0070482">
    <property type="term" value="P:response to oxygen levels"/>
    <property type="evidence" value="ECO:0007669"/>
    <property type="project" value="TreeGrafter"/>
</dbReference>
<dbReference type="GO" id="GO:0019934">
    <property type="term" value="P:cGMP-mediated signaling"/>
    <property type="evidence" value="ECO:0007669"/>
    <property type="project" value="TreeGrafter"/>
</dbReference>
<comment type="subcellular location">
    <subcellularLocation>
        <location evidence="1">Cytoplasm</location>
    </subcellularLocation>
</comment>
<dbReference type="EMBL" id="OC858447">
    <property type="protein sequence ID" value="CAD7626488.1"/>
    <property type="molecule type" value="Genomic_DNA"/>
</dbReference>
<keyword evidence="3" id="KW-0963">Cytoplasm</keyword>
<dbReference type="Gene3D" id="3.90.1520.10">
    <property type="entry name" value="H-NOX domain"/>
    <property type="match status" value="1"/>
</dbReference>
<dbReference type="InterPro" id="IPR024096">
    <property type="entry name" value="NO_sig/Golgi_transp_ligand-bd"/>
</dbReference>
<dbReference type="PANTHER" id="PTHR45655">
    <property type="entry name" value="GUANYLATE CYCLASE SOLUBLE SUBUNIT BETA-2"/>
    <property type="match status" value="1"/>
</dbReference>
<evidence type="ECO:0000259" key="9">
    <source>
        <dbReference type="PROSITE" id="PS50125"/>
    </source>
</evidence>
<dbReference type="PANTHER" id="PTHR45655:SF13">
    <property type="entry name" value="SOLUBLE GUANYLATE CYCLASE GCY-32-RELATED"/>
    <property type="match status" value="1"/>
</dbReference>
<dbReference type="InterPro" id="IPR001054">
    <property type="entry name" value="A/G_cyclase"/>
</dbReference>
<dbReference type="SUPFAM" id="SSF55073">
    <property type="entry name" value="Nucleotide cyclase"/>
    <property type="match status" value="1"/>
</dbReference>
<keyword evidence="5" id="KW-0342">GTP-binding</keyword>
<dbReference type="GO" id="GO:0005525">
    <property type="term" value="F:GTP binding"/>
    <property type="evidence" value="ECO:0007669"/>
    <property type="project" value="UniProtKB-KW"/>
</dbReference>
<dbReference type="GO" id="GO:0020037">
    <property type="term" value="F:heme binding"/>
    <property type="evidence" value="ECO:0007669"/>
    <property type="project" value="InterPro"/>
</dbReference>
<reference evidence="10" key="1">
    <citation type="submission" date="2020-11" db="EMBL/GenBank/DDBJ databases">
        <authorList>
            <person name="Tran Van P."/>
        </authorList>
    </citation>
    <scope>NUCLEOTIDE SEQUENCE</scope>
</reference>
<dbReference type="InterPro" id="IPR042463">
    <property type="entry name" value="HNOB_dom_associated_sf"/>
</dbReference>
<dbReference type="Gene3D" id="3.30.450.260">
    <property type="entry name" value="Haem NO binding associated domain"/>
    <property type="match status" value="1"/>
</dbReference>
<dbReference type="Pfam" id="PF07701">
    <property type="entry name" value="HNOBA"/>
    <property type="match status" value="1"/>
</dbReference>
<dbReference type="OrthoDB" id="6127067at2759"/>
<keyword evidence="4" id="KW-0547">Nucleotide-binding</keyword>
<protein>
    <recommendedName>
        <fullName evidence="2">guanylate cyclase</fullName>
        <ecNumber evidence="2">4.6.1.2</ecNumber>
    </recommendedName>
</protein>
<evidence type="ECO:0000313" key="11">
    <source>
        <dbReference type="Proteomes" id="UP000759131"/>
    </source>
</evidence>
<evidence type="ECO:0000256" key="8">
    <source>
        <dbReference type="SAM" id="MobiDB-lite"/>
    </source>
</evidence>
<organism evidence="10">
    <name type="scientific">Medioppia subpectinata</name>
    <dbReference type="NCBI Taxonomy" id="1979941"/>
    <lineage>
        <taxon>Eukaryota</taxon>
        <taxon>Metazoa</taxon>
        <taxon>Ecdysozoa</taxon>
        <taxon>Arthropoda</taxon>
        <taxon>Chelicerata</taxon>
        <taxon>Arachnida</taxon>
        <taxon>Acari</taxon>
        <taxon>Acariformes</taxon>
        <taxon>Sarcoptiformes</taxon>
        <taxon>Oribatida</taxon>
        <taxon>Brachypylina</taxon>
        <taxon>Oppioidea</taxon>
        <taxon>Oppiidae</taxon>
        <taxon>Medioppia</taxon>
    </lineage>
</organism>
<proteinExistence type="predicted"/>
<feature type="compositionally biased region" description="Polar residues" evidence="8">
    <location>
        <begin position="246"/>
        <end position="261"/>
    </location>
</feature>
<evidence type="ECO:0000313" key="10">
    <source>
        <dbReference type="EMBL" id="CAD7626488.1"/>
    </source>
</evidence>
<gene>
    <name evidence="10" type="ORF">OSB1V03_LOCUS6921</name>
</gene>
<dbReference type="CDD" id="cd07302">
    <property type="entry name" value="CHD"/>
    <property type="match status" value="1"/>
</dbReference>